<dbReference type="PANTHER" id="PTHR31528:SF3">
    <property type="entry name" value="THIAMINE BIOSYNTHESIS PROTEIN HI_0357-RELATED"/>
    <property type="match status" value="1"/>
</dbReference>
<organism evidence="3 4">
    <name type="scientific">Sneathiella litorea</name>
    <dbReference type="NCBI Taxonomy" id="2606216"/>
    <lineage>
        <taxon>Bacteria</taxon>
        <taxon>Pseudomonadati</taxon>
        <taxon>Pseudomonadota</taxon>
        <taxon>Alphaproteobacteria</taxon>
        <taxon>Sneathiellales</taxon>
        <taxon>Sneathiellaceae</taxon>
        <taxon>Sneathiella</taxon>
    </lineage>
</organism>
<dbReference type="Proteomes" id="UP000476030">
    <property type="component" value="Unassembled WGS sequence"/>
</dbReference>
<dbReference type="EMBL" id="WTUW01000002">
    <property type="protein sequence ID" value="MZR30695.1"/>
    <property type="molecule type" value="Genomic_DNA"/>
</dbReference>
<protein>
    <recommendedName>
        <fullName evidence="2">SsuA/THI5-like domain-containing protein</fullName>
    </recommendedName>
</protein>
<name>A0A6L8W6B4_9PROT</name>
<dbReference type="AlphaFoldDB" id="A0A6L8W6B4"/>
<evidence type="ECO:0000313" key="3">
    <source>
        <dbReference type="EMBL" id="MZR30695.1"/>
    </source>
</evidence>
<evidence type="ECO:0000256" key="1">
    <source>
        <dbReference type="SAM" id="SignalP"/>
    </source>
</evidence>
<reference evidence="3 4" key="1">
    <citation type="submission" date="2019-12" db="EMBL/GenBank/DDBJ databases">
        <title>Snethiella sp. nov. sp. isolated from sea sand.</title>
        <authorList>
            <person name="Kim J."/>
            <person name="Jeong S.E."/>
            <person name="Jung H.S."/>
            <person name="Jeon C.O."/>
        </authorList>
    </citation>
    <scope>NUCLEOTIDE SEQUENCE [LARGE SCALE GENOMIC DNA]</scope>
    <source>
        <strain evidence="3 4">DP05</strain>
    </source>
</reference>
<accession>A0A6L8W6B4</accession>
<gene>
    <name evidence="3" type="ORF">GQE98_08610</name>
</gene>
<sequence length="331" mass="36157">MRHLLKSVLVAGVIAFAPPAIAQDLKVVTLQLNWFPLADHSPIYFARERGYYAEEGIKLEIVRGQGSGDAAQKVDLGRAEFGIADTPTVLTAISKDADLMVVGMVYDKAANNLFYRKSDGIESPKDLIGKKIAAPPGDSHRFLWPSFAKLNDVNPDSVTLVNIKPEGKQAIVASGQVAGSFDLYTNKSVWEKVLGKDDLGNMLFADFGVALYGHSYITHKDIVANDPKLVEGFLRATYKGWVDAYNEREAAIDALAKDVDGIDEVTYLANLDLIMDLVITDRSREYGMGWILPDRMAETIKLTAAGGALGRELNAADVFTNDYNSKVKAPE</sequence>
<feature type="domain" description="SsuA/THI5-like" evidence="2">
    <location>
        <begin position="39"/>
        <end position="250"/>
    </location>
</feature>
<keyword evidence="4" id="KW-1185">Reference proteome</keyword>
<dbReference type="RefSeq" id="WP_161315253.1">
    <property type="nucleotide sequence ID" value="NZ_WTUW01000002.1"/>
</dbReference>
<dbReference type="SUPFAM" id="SSF53850">
    <property type="entry name" value="Periplasmic binding protein-like II"/>
    <property type="match status" value="1"/>
</dbReference>
<dbReference type="InterPro" id="IPR027939">
    <property type="entry name" value="NMT1/THI5"/>
</dbReference>
<feature type="signal peptide" evidence="1">
    <location>
        <begin position="1"/>
        <end position="22"/>
    </location>
</feature>
<evidence type="ECO:0000259" key="2">
    <source>
        <dbReference type="Pfam" id="PF09084"/>
    </source>
</evidence>
<dbReference type="Pfam" id="PF09084">
    <property type="entry name" value="NMT1"/>
    <property type="match status" value="1"/>
</dbReference>
<proteinExistence type="predicted"/>
<dbReference type="InterPro" id="IPR015168">
    <property type="entry name" value="SsuA/THI5"/>
</dbReference>
<feature type="chain" id="PRO_5026965808" description="SsuA/THI5-like domain-containing protein" evidence="1">
    <location>
        <begin position="23"/>
        <end position="331"/>
    </location>
</feature>
<evidence type="ECO:0000313" key="4">
    <source>
        <dbReference type="Proteomes" id="UP000476030"/>
    </source>
</evidence>
<keyword evidence="1" id="KW-0732">Signal</keyword>
<dbReference type="GO" id="GO:0009228">
    <property type="term" value="P:thiamine biosynthetic process"/>
    <property type="evidence" value="ECO:0007669"/>
    <property type="project" value="InterPro"/>
</dbReference>
<dbReference type="Gene3D" id="3.40.190.10">
    <property type="entry name" value="Periplasmic binding protein-like II"/>
    <property type="match status" value="2"/>
</dbReference>
<comment type="caution">
    <text evidence="3">The sequence shown here is derived from an EMBL/GenBank/DDBJ whole genome shotgun (WGS) entry which is preliminary data.</text>
</comment>
<dbReference type="PANTHER" id="PTHR31528">
    <property type="entry name" value="4-AMINO-5-HYDROXYMETHYL-2-METHYLPYRIMIDINE PHOSPHATE SYNTHASE THI11-RELATED"/>
    <property type="match status" value="1"/>
</dbReference>